<dbReference type="KEGG" id="ccal:108628951"/>
<dbReference type="GeneID" id="108628951"/>
<keyword evidence="1" id="KW-0812">Transmembrane</keyword>
<feature type="transmembrane region" description="Helical" evidence="1">
    <location>
        <begin position="225"/>
        <end position="246"/>
    </location>
</feature>
<dbReference type="RefSeq" id="XP_017886688.1">
    <property type="nucleotide sequence ID" value="XM_018031199.2"/>
</dbReference>
<evidence type="ECO:0000256" key="1">
    <source>
        <dbReference type="SAM" id="Phobius"/>
    </source>
</evidence>
<accession>A0AAJ7J8J3</accession>
<feature type="signal peptide" evidence="2">
    <location>
        <begin position="1"/>
        <end position="21"/>
    </location>
</feature>
<proteinExistence type="predicted"/>
<gene>
    <name evidence="4" type="primary">LOC108628951</name>
</gene>
<evidence type="ECO:0000256" key="2">
    <source>
        <dbReference type="SAM" id="SignalP"/>
    </source>
</evidence>
<keyword evidence="1" id="KW-0472">Membrane</keyword>
<name>A0AAJ7J8J3_9HYME</name>
<evidence type="ECO:0000313" key="4">
    <source>
        <dbReference type="RefSeq" id="XP_017886688.1"/>
    </source>
</evidence>
<keyword evidence="2" id="KW-0732">Signal</keyword>
<keyword evidence="1" id="KW-1133">Transmembrane helix</keyword>
<keyword evidence="3" id="KW-1185">Reference proteome</keyword>
<sequence>MRTTITLLLLQTLSSNHRSSAEWIDMPEFSDDKKIYRTANAKEDHFYKFAEKNTADAFMHARDETRTTAEHPNDDGRKNSIWLEPNKTTTVTINNATTTTTTTESSRRKIETTIPSTIENAPENEQCIDQPSSFTSNDTDLFKHLPVELLKSVHRTLMESHKSTSSRGKIEFLKTFENTLIGEIESRITKVTTIVRQKRGAAEHHGYDHGHDHENATGFPSTEGALMAISFLTFAVYLVRLVMLLFRNMNNPTPATTTGGTFLIGRRKRSSTSKFDDDDATTFLRGLHSSLSSTTTTTRWP</sequence>
<protein>
    <submittedName>
        <fullName evidence="4">Uncharacterized protein LOC108628951</fullName>
    </submittedName>
</protein>
<evidence type="ECO:0000313" key="3">
    <source>
        <dbReference type="Proteomes" id="UP000694925"/>
    </source>
</evidence>
<reference evidence="4" key="1">
    <citation type="submission" date="2025-08" db="UniProtKB">
        <authorList>
            <consortium name="RefSeq"/>
        </authorList>
    </citation>
    <scope>IDENTIFICATION</scope>
    <source>
        <tissue evidence="4">Whole body</tissue>
    </source>
</reference>
<dbReference type="Proteomes" id="UP000694925">
    <property type="component" value="Unplaced"/>
</dbReference>
<feature type="chain" id="PRO_5042475459" evidence="2">
    <location>
        <begin position="22"/>
        <end position="301"/>
    </location>
</feature>
<organism evidence="3 4">
    <name type="scientific">Ceratina calcarata</name>
    <dbReference type="NCBI Taxonomy" id="156304"/>
    <lineage>
        <taxon>Eukaryota</taxon>
        <taxon>Metazoa</taxon>
        <taxon>Ecdysozoa</taxon>
        <taxon>Arthropoda</taxon>
        <taxon>Hexapoda</taxon>
        <taxon>Insecta</taxon>
        <taxon>Pterygota</taxon>
        <taxon>Neoptera</taxon>
        <taxon>Endopterygota</taxon>
        <taxon>Hymenoptera</taxon>
        <taxon>Apocrita</taxon>
        <taxon>Aculeata</taxon>
        <taxon>Apoidea</taxon>
        <taxon>Anthophila</taxon>
        <taxon>Apidae</taxon>
        <taxon>Ceratina</taxon>
        <taxon>Zadontomerus</taxon>
    </lineage>
</organism>
<dbReference type="AlphaFoldDB" id="A0AAJ7J8J3"/>